<dbReference type="PROSITE" id="PS50977">
    <property type="entry name" value="HTH_TETR_2"/>
    <property type="match status" value="1"/>
</dbReference>
<evidence type="ECO:0000313" key="6">
    <source>
        <dbReference type="EMBL" id="MCP2308035.1"/>
    </source>
</evidence>
<dbReference type="SUPFAM" id="SSF46689">
    <property type="entry name" value="Homeodomain-like"/>
    <property type="match status" value="1"/>
</dbReference>
<accession>A0ABT1ISC7</accession>
<evidence type="ECO:0000259" key="5">
    <source>
        <dbReference type="PROSITE" id="PS50977"/>
    </source>
</evidence>
<name>A0ABT1ISC7_9ACTN</name>
<protein>
    <submittedName>
        <fullName evidence="6">AcrR family transcriptional regulator</fullName>
    </submittedName>
</protein>
<sequence length="184" mass="19612">MPTHARERLLATAEELFYAEGIRAVGLDRILSVSGVGRASFYRHFPSKDDLVVEVLRGRDLRWRAWLDERVTALGGRPLNVFDALAERFARADFRGCAFINTIVETADPDSPAHRVAAEHKAAVTGYVAGLLAEEGHPDPAGTARAVVLLMDGAIVTALREGSAAPAALARTAASALLDAGRVG</sequence>
<evidence type="ECO:0000256" key="4">
    <source>
        <dbReference type="PROSITE-ProRule" id="PRU00335"/>
    </source>
</evidence>
<keyword evidence="7" id="KW-1185">Reference proteome</keyword>
<dbReference type="Pfam" id="PF21993">
    <property type="entry name" value="TetR_C_13_2"/>
    <property type="match status" value="1"/>
</dbReference>
<dbReference type="InterPro" id="IPR009057">
    <property type="entry name" value="Homeodomain-like_sf"/>
</dbReference>
<comment type="caution">
    <text evidence="6">The sequence shown here is derived from an EMBL/GenBank/DDBJ whole genome shotgun (WGS) entry which is preliminary data.</text>
</comment>
<dbReference type="InterPro" id="IPR001647">
    <property type="entry name" value="HTH_TetR"/>
</dbReference>
<feature type="domain" description="HTH tetR-type" evidence="5">
    <location>
        <begin position="3"/>
        <end position="63"/>
    </location>
</feature>
<keyword evidence="3" id="KW-0804">Transcription</keyword>
<proteinExistence type="predicted"/>
<keyword evidence="2 4" id="KW-0238">DNA-binding</keyword>
<dbReference type="InterPro" id="IPR036271">
    <property type="entry name" value="Tet_transcr_reg_TetR-rel_C_sf"/>
</dbReference>
<keyword evidence="1" id="KW-0805">Transcription regulation</keyword>
<gene>
    <name evidence="6" type="ORF">FHR36_001127</name>
</gene>
<evidence type="ECO:0000313" key="7">
    <source>
        <dbReference type="Proteomes" id="UP001206483"/>
    </source>
</evidence>
<evidence type="ECO:0000256" key="1">
    <source>
        <dbReference type="ARBA" id="ARBA00023015"/>
    </source>
</evidence>
<dbReference type="RefSeq" id="WP_253794284.1">
    <property type="nucleotide sequence ID" value="NZ_BAAAUB010000013.1"/>
</dbReference>
<organism evidence="6 7">
    <name type="scientific">Kitasatospora paracochleata</name>
    <dbReference type="NCBI Taxonomy" id="58354"/>
    <lineage>
        <taxon>Bacteria</taxon>
        <taxon>Bacillati</taxon>
        <taxon>Actinomycetota</taxon>
        <taxon>Actinomycetes</taxon>
        <taxon>Kitasatosporales</taxon>
        <taxon>Streptomycetaceae</taxon>
        <taxon>Kitasatospora</taxon>
    </lineage>
</organism>
<dbReference type="PANTHER" id="PTHR47506">
    <property type="entry name" value="TRANSCRIPTIONAL REGULATORY PROTEIN"/>
    <property type="match status" value="1"/>
</dbReference>
<dbReference type="EMBL" id="JAMZDX010000001">
    <property type="protein sequence ID" value="MCP2308035.1"/>
    <property type="molecule type" value="Genomic_DNA"/>
</dbReference>
<dbReference type="PANTHER" id="PTHR47506:SF1">
    <property type="entry name" value="HTH-TYPE TRANSCRIPTIONAL REGULATOR YJDC"/>
    <property type="match status" value="1"/>
</dbReference>
<dbReference type="Pfam" id="PF00440">
    <property type="entry name" value="TetR_N"/>
    <property type="match status" value="1"/>
</dbReference>
<dbReference type="Gene3D" id="1.10.357.10">
    <property type="entry name" value="Tetracycline Repressor, domain 2"/>
    <property type="match status" value="1"/>
</dbReference>
<reference evidence="6 7" key="1">
    <citation type="submission" date="2022-06" db="EMBL/GenBank/DDBJ databases">
        <title>Sequencing the genomes of 1000 actinobacteria strains.</title>
        <authorList>
            <person name="Klenk H.-P."/>
        </authorList>
    </citation>
    <scope>NUCLEOTIDE SEQUENCE [LARGE SCALE GENOMIC DNA]</scope>
    <source>
        <strain evidence="6 7">DSM 41656</strain>
    </source>
</reference>
<evidence type="ECO:0000256" key="2">
    <source>
        <dbReference type="ARBA" id="ARBA00023125"/>
    </source>
</evidence>
<dbReference type="PRINTS" id="PR00455">
    <property type="entry name" value="HTHTETR"/>
</dbReference>
<evidence type="ECO:0000256" key="3">
    <source>
        <dbReference type="ARBA" id="ARBA00023163"/>
    </source>
</evidence>
<feature type="DNA-binding region" description="H-T-H motif" evidence="4">
    <location>
        <begin position="26"/>
        <end position="45"/>
    </location>
</feature>
<dbReference type="InterPro" id="IPR054156">
    <property type="entry name" value="YxaF_TetR_C"/>
</dbReference>
<dbReference type="SUPFAM" id="SSF48498">
    <property type="entry name" value="Tetracyclin repressor-like, C-terminal domain"/>
    <property type="match status" value="1"/>
</dbReference>
<dbReference type="Proteomes" id="UP001206483">
    <property type="component" value="Unassembled WGS sequence"/>
</dbReference>